<gene>
    <name evidence="1" type="ORF">AAIG39_04205</name>
</gene>
<dbReference type="EMBL" id="JBCIVJ010000002">
    <property type="protein sequence ID" value="MEN0578213.1"/>
    <property type="molecule type" value="Genomic_DNA"/>
</dbReference>
<name>A0ABU9V0Q2_9ENTR</name>
<organism evidence="1 2">
    <name type="scientific">Phytobacter palmae</name>
    <dbReference type="NCBI Taxonomy" id="1855371"/>
    <lineage>
        <taxon>Bacteria</taxon>
        <taxon>Pseudomonadati</taxon>
        <taxon>Pseudomonadota</taxon>
        <taxon>Gammaproteobacteria</taxon>
        <taxon>Enterobacterales</taxon>
        <taxon>Enterobacteriaceae</taxon>
        <taxon>Phytobacter</taxon>
    </lineage>
</organism>
<dbReference type="RefSeq" id="WP_090083631.1">
    <property type="nucleotide sequence ID" value="NZ_JBCIVJ010000002.1"/>
</dbReference>
<evidence type="ECO:0000313" key="2">
    <source>
        <dbReference type="Proteomes" id="UP001411173"/>
    </source>
</evidence>
<reference evidence="1 2" key="1">
    <citation type="submission" date="2024-02" db="EMBL/GenBank/DDBJ databases">
        <title>Whole genome of MDR Enterobacteriaceae from southern Thailand.</title>
        <authorList>
            <person name="Surachat K."/>
        </authorList>
    </citation>
    <scope>NUCLEOTIDE SEQUENCE [LARGE SCALE GENOMIC DNA]</scope>
    <source>
        <strain evidence="1 2">PSU_29</strain>
    </source>
</reference>
<comment type="caution">
    <text evidence="1">The sequence shown here is derived from an EMBL/GenBank/DDBJ whole genome shotgun (WGS) entry which is preliminary data.</text>
</comment>
<protein>
    <recommendedName>
        <fullName evidence="3">Surface composition regulator</fullName>
    </recommendedName>
</protein>
<evidence type="ECO:0008006" key="3">
    <source>
        <dbReference type="Google" id="ProtNLM"/>
    </source>
</evidence>
<evidence type="ECO:0000313" key="1">
    <source>
        <dbReference type="EMBL" id="MEN0578213.1"/>
    </source>
</evidence>
<accession>A0ABU9V0Q2</accession>
<dbReference type="Proteomes" id="UP001411173">
    <property type="component" value="Unassembled WGS sequence"/>
</dbReference>
<sequence>MAKLGDNTPQIIDKAIDFMASSQAFREYLAHQRKQDRVPDDIPTDKVDMYRERLEHYRQLYRPACVHEEETSTGS</sequence>
<dbReference type="SUPFAM" id="SSF46575">
    <property type="entry name" value="DNA polymerase III theta subunit-like"/>
    <property type="match status" value="1"/>
</dbReference>
<dbReference type="Gene3D" id="1.20.58.250">
    <property type="entry name" value="DNA polymerase III-theta"/>
    <property type="match status" value="1"/>
</dbReference>
<keyword evidence="2" id="KW-1185">Reference proteome</keyword>
<dbReference type="InterPro" id="IPR036745">
    <property type="entry name" value="PolIII_theta_sf"/>
</dbReference>
<proteinExistence type="predicted"/>